<evidence type="ECO:0000259" key="3">
    <source>
        <dbReference type="Pfam" id="PF08541"/>
    </source>
</evidence>
<dbReference type="AlphaFoldDB" id="A0A1J6WVD3"/>
<dbReference type="EMBL" id="MINN01000117">
    <property type="protein sequence ID" value="OIU69825.1"/>
    <property type="molecule type" value="Genomic_DNA"/>
</dbReference>
<keyword evidence="2" id="KW-0012">Acyltransferase</keyword>
<dbReference type="InterPro" id="IPR013747">
    <property type="entry name" value="ACP_syn_III_C"/>
</dbReference>
<keyword evidence="1" id="KW-0808">Transferase</keyword>
<dbReference type="Pfam" id="PF08545">
    <property type="entry name" value="ACP_syn_III"/>
    <property type="match status" value="1"/>
</dbReference>
<dbReference type="PANTHER" id="PTHR34069:SF2">
    <property type="entry name" value="BETA-KETOACYL-[ACYL-CARRIER-PROTEIN] SYNTHASE III"/>
    <property type="match status" value="1"/>
</dbReference>
<keyword evidence="6" id="KW-1185">Reference proteome</keyword>
<protein>
    <submittedName>
        <fullName evidence="5">Uncharacterized protein</fullName>
    </submittedName>
</protein>
<dbReference type="Pfam" id="PF08541">
    <property type="entry name" value="ACP_syn_III_C"/>
    <property type="match status" value="1"/>
</dbReference>
<dbReference type="SUPFAM" id="SSF53901">
    <property type="entry name" value="Thiolase-like"/>
    <property type="match status" value="2"/>
</dbReference>
<evidence type="ECO:0000256" key="2">
    <source>
        <dbReference type="ARBA" id="ARBA00023315"/>
    </source>
</evidence>
<comment type="caution">
    <text evidence="5">The sequence shown here is derived from an EMBL/GenBank/DDBJ whole genome shotgun (WGS) entry which is preliminary data.</text>
</comment>
<dbReference type="GO" id="GO:0004315">
    <property type="term" value="F:3-oxoacyl-[acyl-carrier-protein] synthase activity"/>
    <property type="evidence" value="ECO:0007669"/>
    <property type="project" value="InterPro"/>
</dbReference>
<feature type="domain" description="Beta-ketoacyl-[acyl-carrier-protein] synthase III C-terminal" evidence="3">
    <location>
        <begin position="221"/>
        <end position="310"/>
    </location>
</feature>
<feature type="domain" description="Beta-ketoacyl-[acyl-carrier-protein] synthase III N-terminal" evidence="4">
    <location>
        <begin position="115"/>
        <end position="187"/>
    </location>
</feature>
<organism evidence="5 6">
    <name type="scientific">Rossellomorea aquimaris</name>
    <dbReference type="NCBI Taxonomy" id="189382"/>
    <lineage>
        <taxon>Bacteria</taxon>
        <taxon>Bacillati</taxon>
        <taxon>Bacillota</taxon>
        <taxon>Bacilli</taxon>
        <taxon>Bacillales</taxon>
        <taxon>Bacillaceae</taxon>
        <taxon>Rossellomorea</taxon>
    </lineage>
</organism>
<dbReference type="GO" id="GO:0006633">
    <property type="term" value="P:fatty acid biosynthetic process"/>
    <property type="evidence" value="ECO:0007669"/>
    <property type="project" value="InterPro"/>
</dbReference>
<dbReference type="InterPro" id="IPR013751">
    <property type="entry name" value="ACP_syn_III_N"/>
</dbReference>
<dbReference type="RefSeq" id="WP_071619929.1">
    <property type="nucleotide sequence ID" value="NZ_MINN01000117.1"/>
</dbReference>
<evidence type="ECO:0000313" key="5">
    <source>
        <dbReference type="EMBL" id="OIU69825.1"/>
    </source>
</evidence>
<name>A0A1J6WVD3_9BACI</name>
<sequence>MTIGISNLSTYLPEDRESVGEIITRVGGRGSETKLMTRILGLNHVPIVKDGQRLEETLSIPLENLLDMESAENLKLILYAHTIIPQVPSNYELLHKVASRYQLEHIDRYGISHLNCASIYKAIEVAKDFLLKQSEESKVLILCGDQTNFMPQARHLTKSSVIGDAASAMFISNYTEKNTILSTATLADTRFHNGIYSDSSELKNFNKSYMPNLNKLIDHILDEAGLTLNDVDWVVPHNVNKTTWRNFSEERDFNLEKILTEQINEIGHTYCTDAQLNFNFALRNNKIVPGDLCLWVGVGLGCYFGACLIRV</sequence>
<dbReference type="Gene3D" id="3.40.47.10">
    <property type="match status" value="2"/>
</dbReference>
<gene>
    <name evidence="5" type="ORF">BHE18_02640</name>
</gene>
<evidence type="ECO:0000256" key="1">
    <source>
        <dbReference type="ARBA" id="ARBA00022679"/>
    </source>
</evidence>
<accession>A0A1J6WVD3</accession>
<reference evidence="5 6" key="1">
    <citation type="submission" date="2016-09" db="EMBL/GenBank/DDBJ databases">
        <title>Bacillus aquimaris SAMM genome sequence reveals colonization and biosurfactant production capacities.</title>
        <authorList>
            <person name="Waghmode S.R."/>
            <person name="Suryavanshi M.V."/>
        </authorList>
    </citation>
    <scope>NUCLEOTIDE SEQUENCE [LARGE SCALE GENOMIC DNA]</scope>
    <source>
        <strain evidence="5 6">SAMM</strain>
    </source>
</reference>
<proteinExistence type="predicted"/>
<evidence type="ECO:0000313" key="6">
    <source>
        <dbReference type="Proteomes" id="UP000182062"/>
    </source>
</evidence>
<dbReference type="Proteomes" id="UP000182062">
    <property type="component" value="Unassembled WGS sequence"/>
</dbReference>
<evidence type="ECO:0000259" key="4">
    <source>
        <dbReference type="Pfam" id="PF08545"/>
    </source>
</evidence>
<dbReference type="PANTHER" id="PTHR34069">
    <property type="entry name" value="3-OXOACYL-[ACYL-CARRIER-PROTEIN] SYNTHASE 3"/>
    <property type="match status" value="1"/>
</dbReference>
<dbReference type="InterPro" id="IPR016039">
    <property type="entry name" value="Thiolase-like"/>
</dbReference>
<dbReference type="GO" id="GO:0044550">
    <property type="term" value="P:secondary metabolite biosynthetic process"/>
    <property type="evidence" value="ECO:0007669"/>
    <property type="project" value="TreeGrafter"/>
</dbReference>